<dbReference type="InterPro" id="IPR045749">
    <property type="entry name" value="DUF6090"/>
</dbReference>
<organism evidence="2 3">
    <name type="scientific">Winogradskyella aquimaris</name>
    <dbReference type="NCBI Taxonomy" id="864074"/>
    <lineage>
        <taxon>Bacteria</taxon>
        <taxon>Pseudomonadati</taxon>
        <taxon>Bacteroidota</taxon>
        <taxon>Flavobacteriia</taxon>
        <taxon>Flavobacteriales</taxon>
        <taxon>Flavobacteriaceae</taxon>
        <taxon>Winogradskyella</taxon>
    </lineage>
</organism>
<keyword evidence="1" id="KW-0812">Transmembrane</keyword>
<keyword evidence="3" id="KW-1185">Reference proteome</keyword>
<dbReference type="RefSeq" id="WP_320556532.1">
    <property type="nucleotide sequence ID" value="NZ_JAXDAE010000013.1"/>
</dbReference>
<evidence type="ECO:0000256" key="1">
    <source>
        <dbReference type="SAM" id="Phobius"/>
    </source>
</evidence>
<feature type="transmembrane region" description="Helical" evidence="1">
    <location>
        <begin position="21"/>
        <end position="42"/>
    </location>
</feature>
<reference evidence="2 3" key="1">
    <citation type="submission" date="2023-11" db="EMBL/GenBank/DDBJ databases">
        <title>Winogradskyella pelagius sp. nov., isolated from coastal sediment.</title>
        <authorList>
            <person name="Li F."/>
        </authorList>
    </citation>
    <scope>NUCLEOTIDE SEQUENCE [LARGE SCALE GENOMIC DNA]</scope>
    <source>
        <strain evidence="2 3">KCTC 23502</strain>
    </source>
</reference>
<dbReference type="Proteomes" id="UP001285855">
    <property type="component" value="Unassembled WGS sequence"/>
</dbReference>
<sequence>MIKFFRNIRHRLLSEGKTGKYLKYAIGEIVLVVIGILIALQINNWNENRKQNMRSREYHQRIYEDLDRLTKQGDNLKSNADRVLTSITKAVALLESKKELTREDKKTMDYAMIWFSRTTYQLPALSTYEEMKSNGDLNLIYDVKLRNQITDFYNYLKQVEKVYDKISMAIEDDYKVFSRYIRTYVNPEALSITHDYDFNKMSEDEEFINTFSRLATHWRGYAYFLKIVKQRGDKIQTEFANQTN</sequence>
<accession>A0ABU5ERM1</accession>
<keyword evidence="1" id="KW-0472">Membrane</keyword>
<evidence type="ECO:0000313" key="2">
    <source>
        <dbReference type="EMBL" id="MDY2588185.1"/>
    </source>
</evidence>
<evidence type="ECO:0000313" key="3">
    <source>
        <dbReference type="Proteomes" id="UP001285855"/>
    </source>
</evidence>
<dbReference type="Pfam" id="PF19578">
    <property type="entry name" value="DUF6090"/>
    <property type="match status" value="1"/>
</dbReference>
<comment type="caution">
    <text evidence="2">The sequence shown here is derived from an EMBL/GenBank/DDBJ whole genome shotgun (WGS) entry which is preliminary data.</text>
</comment>
<protein>
    <submittedName>
        <fullName evidence="2">DUF6090 family protein</fullName>
    </submittedName>
</protein>
<proteinExistence type="predicted"/>
<keyword evidence="1" id="KW-1133">Transmembrane helix</keyword>
<gene>
    <name evidence="2" type="ORF">SNF14_12615</name>
</gene>
<dbReference type="EMBL" id="JAXDAE010000013">
    <property type="protein sequence ID" value="MDY2588185.1"/>
    <property type="molecule type" value="Genomic_DNA"/>
</dbReference>
<name>A0ABU5ERM1_9FLAO</name>